<feature type="domain" description="Mur ligase N-terminal catalytic" evidence="11">
    <location>
        <begin position="19"/>
        <end position="96"/>
    </location>
</feature>
<accession>A0A556A8C4</accession>
<dbReference type="Gene3D" id="3.40.1390.10">
    <property type="entry name" value="MurE/MurF, N-terminal domain"/>
    <property type="match status" value="2"/>
</dbReference>
<protein>
    <recommendedName>
        <fullName evidence="7 8">Multifunctional fusion protein</fullName>
    </recommendedName>
    <domain>
        <recommendedName>
            <fullName evidence="7">UDP-N-acetylmuramoyl-L-alanyl-D-glutamate--2,6-diaminopimelate ligase</fullName>
            <ecNumber evidence="7">6.3.2.13</ecNumber>
        </recommendedName>
        <alternativeName>
            <fullName evidence="7">Meso-A2pm-adding enzyme</fullName>
        </alternativeName>
        <alternativeName>
            <fullName evidence="7">Meso-diaminopimelate-adding enzyme</fullName>
        </alternativeName>
        <alternativeName>
            <fullName evidence="7">UDP-MurNAc-L-Ala-D-Glu:meso-diaminopimelate ligase</fullName>
        </alternativeName>
        <alternativeName>
            <fullName evidence="7">UDP-MurNAc-tripeptide synthetase</fullName>
        </alternativeName>
        <alternativeName>
            <fullName evidence="7">UDP-N-acetylmuramyl-tripeptide synthetase</fullName>
        </alternativeName>
    </domain>
    <domain>
        <recommendedName>
            <fullName evidence="8">UDP-N-acetylmuramoyl-tripeptide--D-alanyl-D-alanine ligase</fullName>
            <ecNumber evidence="8">6.3.2.10</ecNumber>
        </recommendedName>
        <alternativeName>
            <fullName evidence="8">D-alanyl-D-alanine-adding enzyme</fullName>
        </alternativeName>
    </domain>
</protein>
<evidence type="ECO:0000256" key="5">
    <source>
        <dbReference type="ARBA" id="ARBA00023306"/>
    </source>
</evidence>
<evidence type="ECO:0000259" key="12">
    <source>
        <dbReference type="Pfam" id="PF02875"/>
    </source>
</evidence>
<evidence type="ECO:0000256" key="2">
    <source>
        <dbReference type="ARBA" id="ARBA00022618"/>
    </source>
</evidence>
<dbReference type="NCBIfam" id="TIGR01085">
    <property type="entry name" value="murE"/>
    <property type="match status" value="1"/>
</dbReference>
<comment type="catalytic activity">
    <reaction evidence="7">
        <text>UDP-N-acetyl-alpha-D-muramoyl-L-alanyl-D-glutamate + meso-2,6-diaminopimelate + ATP = UDP-N-acetyl-alpha-D-muramoyl-L-alanyl-gamma-D-glutamyl-meso-2,6-diaminopimelate + ADP + phosphate + H(+)</text>
        <dbReference type="Rhea" id="RHEA:23676"/>
        <dbReference type="ChEBI" id="CHEBI:15378"/>
        <dbReference type="ChEBI" id="CHEBI:30616"/>
        <dbReference type="ChEBI" id="CHEBI:43474"/>
        <dbReference type="ChEBI" id="CHEBI:57791"/>
        <dbReference type="ChEBI" id="CHEBI:83900"/>
        <dbReference type="ChEBI" id="CHEBI:83905"/>
        <dbReference type="ChEBI" id="CHEBI:456216"/>
        <dbReference type="EC" id="6.3.2.13"/>
    </reaction>
</comment>
<evidence type="ECO:0000256" key="8">
    <source>
        <dbReference type="HAMAP-Rule" id="MF_02019"/>
    </source>
</evidence>
<evidence type="ECO:0000259" key="13">
    <source>
        <dbReference type="Pfam" id="PF08245"/>
    </source>
</evidence>
<evidence type="ECO:0000256" key="6">
    <source>
        <dbReference type="ARBA" id="ARBA00023316"/>
    </source>
</evidence>
<feature type="short sequence motif" description="Meso-diaminopimelate recognition motif" evidence="7">
    <location>
        <begin position="419"/>
        <end position="422"/>
    </location>
</feature>
<dbReference type="GO" id="GO:0008765">
    <property type="term" value="F:UDP-N-acetylmuramoylalanyl-D-glutamate-2,6-diaminopimelate ligase activity"/>
    <property type="evidence" value="ECO:0007669"/>
    <property type="project" value="UniProtKB-UniRule"/>
</dbReference>
<dbReference type="EMBL" id="VLTJ01000042">
    <property type="protein sequence ID" value="TSH89137.1"/>
    <property type="molecule type" value="Genomic_DNA"/>
</dbReference>
<keyword evidence="6 8" id="KW-0961">Cell wall biogenesis/degradation</keyword>
<feature type="domain" description="Mur ligase central" evidence="13">
    <location>
        <begin position="108"/>
        <end position="318"/>
    </location>
</feature>
<dbReference type="SUPFAM" id="SSF53623">
    <property type="entry name" value="MurD-like peptide ligases, catalytic domain"/>
    <property type="match status" value="2"/>
</dbReference>
<evidence type="ECO:0000256" key="3">
    <source>
        <dbReference type="ARBA" id="ARBA00022960"/>
    </source>
</evidence>
<feature type="binding site" evidence="7">
    <location>
        <position position="22"/>
    </location>
    <ligand>
        <name>UDP-N-acetyl-alpha-D-muramoyl-L-alanyl-D-glutamate</name>
        <dbReference type="ChEBI" id="CHEBI:83900"/>
    </ligand>
</feature>
<feature type="binding site" evidence="7">
    <location>
        <begin position="153"/>
        <end position="154"/>
    </location>
    <ligand>
        <name>UDP-N-acetyl-alpha-D-muramoyl-L-alanyl-D-glutamate</name>
        <dbReference type="ChEBI" id="CHEBI:83900"/>
    </ligand>
</feature>
<feature type="binding site" evidence="7">
    <location>
        <position position="180"/>
    </location>
    <ligand>
        <name>UDP-N-acetyl-alpha-D-muramoyl-L-alanyl-D-glutamate</name>
        <dbReference type="ChEBI" id="CHEBI:83900"/>
    </ligand>
</feature>
<dbReference type="InterPro" id="IPR004101">
    <property type="entry name" value="Mur_ligase_C"/>
</dbReference>
<feature type="modified residue" description="N6-carboxylysine" evidence="7">
    <location>
        <position position="220"/>
    </location>
</feature>
<keyword evidence="4 8" id="KW-0573">Peptidoglycan synthesis</keyword>
<dbReference type="GO" id="GO:0005524">
    <property type="term" value="F:ATP binding"/>
    <property type="evidence" value="ECO:0007669"/>
    <property type="project" value="UniProtKB-UniRule"/>
</dbReference>
<comment type="function">
    <text evidence="8 10">Involved in cell wall formation. Catalyzes the final step in the synthesis of UDP-N-acetylmuramoyl-pentapeptide, the precursor of murein.</text>
</comment>
<dbReference type="PANTHER" id="PTHR23135:SF4">
    <property type="entry name" value="UDP-N-ACETYLMURAMOYL-L-ALANYL-D-GLUTAMATE--2,6-DIAMINOPIMELATE LIGASE MURE HOMOLOG, CHLOROPLASTIC"/>
    <property type="match status" value="1"/>
</dbReference>
<comment type="similarity">
    <text evidence="8">Belongs to the MurCDEF family. MurF subfamily.</text>
</comment>
<evidence type="ECO:0000256" key="9">
    <source>
        <dbReference type="RuleBase" id="RU004135"/>
    </source>
</evidence>
<comment type="subcellular location">
    <subcellularLocation>
        <location evidence="8 9">Cytoplasm</location>
    </subcellularLocation>
</comment>
<reference evidence="14 15" key="1">
    <citation type="submission" date="2019-07" db="EMBL/GenBank/DDBJ databases">
        <title>Qingshengfaniella alkalisoli gen. nov., sp. nov., isolated from saline soil.</title>
        <authorList>
            <person name="Xu L."/>
            <person name="Huang X.-X."/>
            <person name="Sun J.-Q."/>
        </authorList>
    </citation>
    <scope>NUCLEOTIDE SEQUENCE [LARGE SCALE GENOMIC DNA]</scope>
    <source>
        <strain evidence="14 15">DSM 27279</strain>
    </source>
</reference>
<dbReference type="GO" id="GO:0047480">
    <property type="term" value="F:UDP-N-acetylmuramoyl-tripeptide-D-alanyl-D-alanine ligase activity"/>
    <property type="evidence" value="ECO:0007669"/>
    <property type="project" value="UniProtKB-UniRule"/>
</dbReference>
<dbReference type="GO" id="GO:0051301">
    <property type="term" value="P:cell division"/>
    <property type="evidence" value="ECO:0007669"/>
    <property type="project" value="UniProtKB-KW"/>
</dbReference>
<dbReference type="GO" id="GO:0071555">
    <property type="term" value="P:cell wall organization"/>
    <property type="evidence" value="ECO:0007669"/>
    <property type="project" value="UniProtKB-KW"/>
</dbReference>
<dbReference type="PANTHER" id="PTHR23135">
    <property type="entry name" value="MUR LIGASE FAMILY MEMBER"/>
    <property type="match status" value="1"/>
</dbReference>
<comment type="pathway">
    <text evidence="8 9">Cell wall biogenesis; peptidoglycan biosynthesis.</text>
</comment>
<dbReference type="EC" id="6.3.2.10" evidence="8"/>
<feature type="binding site" evidence="7">
    <location>
        <begin position="419"/>
        <end position="422"/>
    </location>
    <ligand>
        <name>meso-2,6-diaminopimelate</name>
        <dbReference type="ChEBI" id="CHEBI:57791"/>
    </ligand>
</feature>
<dbReference type="InterPro" id="IPR000713">
    <property type="entry name" value="Mur_ligase_N"/>
</dbReference>
<dbReference type="InterPro" id="IPR035911">
    <property type="entry name" value="MurE/MurF_N"/>
</dbReference>
<name>A0A556A8C4_9BURK</name>
<comment type="function">
    <text evidence="7">Catalyzes the addition of meso-diaminopimelic acid to the nucleotide precursor UDP-N-acetylmuramoyl-L-alanyl-D-glutamate (UMAG) in the biosynthesis of bacterial cell-wall peptidoglycan.</text>
</comment>
<evidence type="ECO:0000256" key="4">
    <source>
        <dbReference type="ARBA" id="ARBA00022984"/>
    </source>
</evidence>
<dbReference type="Pfam" id="PF02875">
    <property type="entry name" value="Mur_ligase_C"/>
    <property type="match status" value="2"/>
</dbReference>
<proteinExistence type="inferred from homology"/>
<feature type="binding site" evidence="7">
    <location>
        <begin position="110"/>
        <end position="116"/>
    </location>
    <ligand>
        <name>ATP</name>
        <dbReference type="ChEBI" id="CHEBI:30616"/>
    </ligand>
</feature>
<feature type="binding site" evidence="8">
    <location>
        <begin position="589"/>
        <end position="595"/>
    </location>
    <ligand>
        <name>ATP</name>
        <dbReference type="ChEBI" id="CHEBI:30616"/>
    </ligand>
</feature>
<dbReference type="EC" id="6.3.2.13" evidence="7"/>
<dbReference type="SUPFAM" id="SSF53244">
    <property type="entry name" value="MurD-like peptide ligases, peptide-binding domain"/>
    <property type="match status" value="2"/>
</dbReference>
<dbReference type="GO" id="GO:0009252">
    <property type="term" value="P:peptidoglycan biosynthetic process"/>
    <property type="evidence" value="ECO:0007669"/>
    <property type="project" value="UniProtKB-UniRule"/>
</dbReference>
<evidence type="ECO:0000256" key="1">
    <source>
        <dbReference type="ARBA" id="ARBA00005898"/>
    </source>
</evidence>
<dbReference type="UniPathway" id="UPA00219"/>
<dbReference type="InterPro" id="IPR005863">
    <property type="entry name" value="UDP-N-AcMur_synth"/>
</dbReference>
<evidence type="ECO:0000256" key="10">
    <source>
        <dbReference type="RuleBase" id="RU004136"/>
    </source>
</evidence>
<dbReference type="AlphaFoldDB" id="A0A556A8C4"/>
<feature type="domain" description="Mur ligase C-terminal" evidence="12">
    <location>
        <begin position="341"/>
        <end position="477"/>
    </location>
</feature>
<evidence type="ECO:0000313" key="14">
    <source>
        <dbReference type="EMBL" id="TSH89137.1"/>
    </source>
</evidence>
<comment type="cofactor">
    <cofactor evidence="7">
        <name>Mg(2+)</name>
        <dbReference type="ChEBI" id="CHEBI:18420"/>
    </cofactor>
</comment>
<dbReference type="NCBIfam" id="NF008896">
    <property type="entry name" value="PRK11929.1"/>
    <property type="match status" value="1"/>
</dbReference>
<organism evidence="14 15">
    <name type="scientific">Verticiella sediminum</name>
    <dbReference type="NCBI Taxonomy" id="1247510"/>
    <lineage>
        <taxon>Bacteria</taxon>
        <taxon>Pseudomonadati</taxon>
        <taxon>Pseudomonadota</taxon>
        <taxon>Betaproteobacteria</taxon>
        <taxon>Burkholderiales</taxon>
        <taxon>Alcaligenaceae</taxon>
        <taxon>Verticiella</taxon>
    </lineage>
</organism>
<dbReference type="GO" id="GO:0000287">
    <property type="term" value="F:magnesium ion binding"/>
    <property type="evidence" value="ECO:0007669"/>
    <property type="project" value="UniProtKB-UniRule"/>
</dbReference>
<sequence>MRRVLDWLRARVDAGAELHLDSRRVRRGDVFLACPGAARDGRDFALQAATAGAAAVLFEADDAPPGLQARIEAGGAQALAVAGLRGQLGTLADAWYGEPSRALTVIAVTGTNGKTSTTRWIAQALNAHGTPCGVVGTLGAVLPDGESLEVGLTTPDVVSLHGLLARMRRAGAQAVAMEASSIGLAQDRMDAVRVRVAGFTNLTRDHLDAHGDMATYEAAKARLFAWPGLDTAVINLADPAGARMASSTVAKRVIGWRVGGAAPTDAAAPAAALWADGLAATSDGNLFTLCGEDGARALIHTALLGTYNVENLLLVAGVLRALGWPLARIAQALGAFEPVPGRLQTVTMPGSAGPLVLVDYAHTPDALANVLRAVRPLADARGGRLVCLFGCGGDRDPGKRGPMAVAAREAADAIVVTSDNPRSEAPLAIIDDVLAGLRASRDAVPPGVTVQLERARAILDAIWRSMPADVVVLAGKGHETTQEVAGVKSPFSDAEWARLALALPAASGVTTDTRSIGPGEIFVALKGERFDGHAFLEQAAAAGAGAAVVEAPQAAGLPTIALGDTRQALARMAAAWRARYTLPLIGVTGSNGKTTTKEMIAAILAAWLGSEHVLATRGNLNNDIGVPLTLLRLGPAHRAAVVELGMNHPGEIAGLAAMAAPTVALVNNAQREHQEFMQSVEAVAHENGAVLAALPADGVAVYPGDEPYAPIWDALSGARARMRFGLSGEVEVGAADIWVGDEGSRFLLCTPMGQAQLALQVAGRHNLRNALAAAACALAAGCPLAAVVRGLVGFLPVKGRLQGQRLPGGLWLIDDTYNANPDSVRAAIDVLAGAAGPRALVLGDMGEVGDQGPAMHREVGEYARARGVDTLIGMGAAAFDAVAAFGAGSFHVGSPEEAVAILQAAPPAVVLVKGSRFMRMERVVVALQASPLNGVERGADHAA</sequence>
<keyword evidence="2 8" id="KW-0132">Cell division</keyword>
<dbReference type="NCBIfam" id="TIGR01143">
    <property type="entry name" value="murF"/>
    <property type="match status" value="1"/>
</dbReference>
<evidence type="ECO:0000256" key="7">
    <source>
        <dbReference type="HAMAP-Rule" id="MF_00208"/>
    </source>
</evidence>
<keyword evidence="8" id="KW-0963">Cytoplasm</keyword>
<evidence type="ECO:0000259" key="11">
    <source>
        <dbReference type="Pfam" id="PF01225"/>
    </source>
</evidence>
<feature type="binding site" evidence="7">
    <location>
        <position position="395"/>
    </location>
    <ligand>
        <name>meso-2,6-diaminopimelate</name>
        <dbReference type="ChEBI" id="CHEBI:57791"/>
    </ligand>
</feature>
<feature type="binding site" evidence="7">
    <location>
        <position position="20"/>
    </location>
    <ligand>
        <name>UDP-N-acetyl-alpha-D-muramoyl-L-alanyl-D-glutamate</name>
        <dbReference type="ChEBI" id="CHEBI:83900"/>
    </ligand>
</feature>
<comment type="similarity">
    <text evidence="1 7">Belongs to the MurCDEF family. MurE subfamily.</text>
</comment>
<feature type="binding site" evidence="7">
    <location>
        <position position="479"/>
    </location>
    <ligand>
        <name>meso-2,6-diaminopimelate</name>
        <dbReference type="ChEBI" id="CHEBI:57791"/>
    </ligand>
</feature>
<comment type="caution">
    <text evidence="7">Lacks conserved residue(s) required for the propagation of feature annotation.</text>
</comment>
<keyword evidence="8" id="KW-0547">Nucleotide-binding</keyword>
<dbReference type="Pfam" id="PF08245">
    <property type="entry name" value="Mur_ligase_M"/>
    <property type="match status" value="2"/>
</dbReference>
<comment type="catalytic activity">
    <reaction evidence="8 10">
        <text>D-alanyl-D-alanine + UDP-N-acetyl-alpha-D-muramoyl-L-alanyl-gamma-D-glutamyl-meso-2,6-diaminopimelate + ATP = UDP-N-acetyl-alpha-D-muramoyl-L-alanyl-gamma-D-glutamyl-meso-2,6-diaminopimeloyl-D-alanyl-D-alanine + ADP + phosphate + H(+)</text>
        <dbReference type="Rhea" id="RHEA:28374"/>
        <dbReference type="ChEBI" id="CHEBI:15378"/>
        <dbReference type="ChEBI" id="CHEBI:30616"/>
        <dbReference type="ChEBI" id="CHEBI:43474"/>
        <dbReference type="ChEBI" id="CHEBI:57822"/>
        <dbReference type="ChEBI" id="CHEBI:61386"/>
        <dbReference type="ChEBI" id="CHEBI:83905"/>
        <dbReference type="ChEBI" id="CHEBI:456216"/>
        <dbReference type="EC" id="6.3.2.10"/>
    </reaction>
</comment>
<dbReference type="RefSeq" id="WP_143951252.1">
    <property type="nucleotide sequence ID" value="NZ_BAABMB010000005.1"/>
</dbReference>
<feature type="binding site" evidence="7">
    <location>
        <position position="186"/>
    </location>
    <ligand>
        <name>UDP-N-acetyl-alpha-D-muramoyl-L-alanyl-D-glutamate</name>
        <dbReference type="ChEBI" id="CHEBI:83900"/>
    </ligand>
</feature>
<feature type="binding site" evidence="7">
    <location>
        <position position="188"/>
    </location>
    <ligand>
        <name>UDP-N-acetyl-alpha-D-muramoyl-L-alanyl-D-glutamate</name>
        <dbReference type="ChEBI" id="CHEBI:83900"/>
    </ligand>
</feature>
<dbReference type="OrthoDB" id="9800958at2"/>
<feature type="binding site" evidence="7">
    <location>
        <position position="475"/>
    </location>
    <ligand>
        <name>meso-2,6-diaminopimelate</name>
        <dbReference type="ChEBI" id="CHEBI:57791"/>
    </ligand>
</feature>
<keyword evidence="7" id="KW-0460">Magnesium</keyword>
<keyword evidence="8" id="KW-0067">ATP-binding</keyword>
<dbReference type="GO" id="GO:0005737">
    <property type="term" value="C:cytoplasm"/>
    <property type="evidence" value="ECO:0007669"/>
    <property type="project" value="UniProtKB-SubCell"/>
</dbReference>
<keyword evidence="8 14" id="KW-0436">Ligase</keyword>
<dbReference type="GO" id="GO:0008766">
    <property type="term" value="F:UDP-N-acetylmuramoylalanyl-D-glutamyl-2,6-diaminopimelate-D-alanyl-D-alanine ligase activity"/>
    <property type="evidence" value="ECO:0007669"/>
    <property type="project" value="RHEA"/>
</dbReference>
<dbReference type="HAMAP" id="MF_00208">
    <property type="entry name" value="MurE"/>
    <property type="match status" value="1"/>
</dbReference>
<comment type="PTM">
    <text evidence="7">Carboxylation is probably crucial for Mg(2+) binding and, consequently, for the gamma-phosphate positioning of ATP.</text>
</comment>
<dbReference type="HAMAP" id="MF_02019">
    <property type="entry name" value="MurF"/>
    <property type="match status" value="1"/>
</dbReference>
<dbReference type="Gene3D" id="3.90.190.20">
    <property type="entry name" value="Mur ligase, C-terminal domain"/>
    <property type="match status" value="2"/>
</dbReference>
<evidence type="ECO:0000313" key="15">
    <source>
        <dbReference type="Proteomes" id="UP000318405"/>
    </source>
</evidence>
<dbReference type="Gene3D" id="3.40.1190.10">
    <property type="entry name" value="Mur-like, catalytic domain"/>
    <property type="match status" value="2"/>
</dbReference>
<dbReference type="InterPro" id="IPR036615">
    <property type="entry name" value="Mur_ligase_C_dom_sf"/>
</dbReference>
<gene>
    <name evidence="8 14" type="primary">murF</name>
    <name evidence="7" type="synonym">murE</name>
    <name evidence="14" type="ORF">FOZ76_26375</name>
</gene>
<dbReference type="Proteomes" id="UP000318405">
    <property type="component" value="Unassembled WGS sequence"/>
</dbReference>
<keyword evidence="15" id="KW-1185">Reference proteome</keyword>
<dbReference type="SUPFAM" id="SSF63418">
    <property type="entry name" value="MurE/MurF N-terminal domain"/>
    <property type="match status" value="2"/>
</dbReference>
<comment type="caution">
    <text evidence="14">The sequence shown here is derived from an EMBL/GenBank/DDBJ whole genome shotgun (WGS) entry which is preliminary data.</text>
</comment>
<keyword evidence="3 8" id="KW-0133">Cell shape</keyword>
<dbReference type="InterPro" id="IPR036565">
    <property type="entry name" value="Mur-like_cat_sf"/>
</dbReference>
<dbReference type="InterPro" id="IPR005761">
    <property type="entry name" value="UDP-N-AcMur-Glu-dNH2Pim_ligase"/>
</dbReference>
<dbReference type="Pfam" id="PF01225">
    <property type="entry name" value="Mur_ligase"/>
    <property type="match status" value="2"/>
</dbReference>
<dbReference type="GO" id="GO:0008360">
    <property type="term" value="P:regulation of cell shape"/>
    <property type="evidence" value="ECO:0007669"/>
    <property type="project" value="UniProtKB-KW"/>
</dbReference>
<feature type="domain" description="Mur ligase central" evidence="13">
    <location>
        <begin position="587"/>
        <end position="777"/>
    </location>
</feature>
<dbReference type="NCBIfam" id="NF001126">
    <property type="entry name" value="PRK00139.1-4"/>
    <property type="match status" value="1"/>
</dbReference>
<feature type="domain" description="Mur ligase N-terminal catalytic" evidence="11">
    <location>
        <begin position="507"/>
        <end position="576"/>
    </location>
</feature>
<feature type="domain" description="Mur ligase C-terminal" evidence="12">
    <location>
        <begin position="799"/>
        <end position="916"/>
    </location>
</feature>
<keyword evidence="5 8" id="KW-0131">Cell cycle</keyword>
<dbReference type="InterPro" id="IPR013221">
    <property type="entry name" value="Mur_ligase_cen"/>
</dbReference>